<keyword evidence="8" id="KW-0670">Pyruvate</keyword>
<keyword evidence="3" id="KW-0949">S-adenosyl-L-methionine</keyword>
<evidence type="ECO:0000256" key="2">
    <source>
        <dbReference type="ARBA" id="ARBA00022485"/>
    </source>
</evidence>
<dbReference type="SFLD" id="SFLDG01101">
    <property type="entry name" value="Uncharacterised_Radical_SAM_Su"/>
    <property type="match status" value="1"/>
</dbReference>
<dbReference type="GO" id="GO:0046872">
    <property type="term" value="F:metal ion binding"/>
    <property type="evidence" value="ECO:0007669"/>
    <property type="project" value="UniProtKB-KW"/>
</dbReference>
<dbReference type="PROSITE" id="PS51918">
    <property type="entry name" value="RADICAL_SAM"/>
    <property type="match status" value="1"/>
</dbReference>
<evidence type="ECO:0000313" key="8">
    <source>
        <dbReference type="EMBL" id="VAV84147.1"/>
    </source>
</evidence>
<dbReference type="InterPro" id="IPR006638">
    <property type="entry name" value="Elp3/MiaA/NifB-like_rSAM"/>
</dbReference>
<keyword evidence="6" id="KW-0411">Iron-sulfur</keyword>
<dbReference type="PIRSF" id="PIRSF004869">
    <property type="entry name" value="PflX_prd"/>
    <property type="match status" value="1"/>
</dbReference>
<dbReference type="GO" id="GO:0016829">
    <property type="term" value="F:lyase activity"/>
    <property type="evidence" value="ECO:0007669"/>
    <property type="project" value="UniProtKB-KW"/>
</dbReference>
<dbReference type="InterPro" id="IPR058240">
    <property type="entry name" value="rSAM_sf"/>
</dbReference>
<protein>
    <submittedName>
        <fullName evidence="8">COG1180: Radical SAM, Pyruvate-formate lyase-activating enzyme like</fullName>
    </submittedName>
</protein>
<dbReference type="PANTHER" id="PTHR30352">
    <property type="entry name" value="PYRUVATE FORMATE-LYASE-ACTIVATING ENZYME"/>
    <property type="match status" value="1"/>
</dbReference>
<keyword evidence="5" id="KW-0408">Iron</keyword>
<feature type="domain" description="Radical SAM core" evidence="7">
    <location>
        <begin position="67"/>
        <end position="316"/>
    </location>
</feature>
<dbReference type="Pfam" id="PF04055">
    <property type="entry name" value="Radical_SAM"/>
    <property type="match status" value="1"/>
</dbReference>
<name>A0A3B0QX79_9ZZZZ</name>
<dbReference type="SFLD" id="SFLDS00029">
    <property type="entry name" value="Radical_SAM"/>
    <property type="match status" value="1"/>
</dbReference>
<dbReference type="InterPro" id="IPR007197">
    <property type="entry name" value="rSAM"/>
</dbReference>
<dbReference type="InterPro" id="IPR034457">
    <property type="entry name" value="Organic_radical-activating"/>
</dbReference>
<gene>
    <name evidence="8" type="ORF">MNBD_DELTA01-776</name>
</gene>
<keyword evidence="2" id="KW-0004">4Fe-4S</keyword>
<dbReference type="Gene3D" id="3.20.20.70">
    <property type="entry name" value="Aldolase class I"/>
    <property type="match status" value="1"/>
</dbReference>
<evidence type="ECO:0000259" key="7">
    <source>
        <dbReference type="PROSITE" id="PS51918"/>
    </source>
</evidence>
<sequence>MLHKADLWHQEGKRVRCELCSHRCGIASGVCGICGVRKNEDGVLYSLNYGKLVAAGADPVEKKPLFHFQPGSKSFSIATAGCNFKCLHCQNSRISQLPRGGIRLGSINHGIDNYEGQRIPGDITDAEEVVSRAVAEGCKSIAYTYTEPTIFFEYARDCAELASREGLKNIFVTNGYMTAECLGAMKDDAGKLWLDAANVDIKSFSEDFYSRVCSARLAPVLETIERMLEAGVWVEVTTLVIPGYNDSEEELRELARWIKKTNPNMPWHISAFFPTYKLTDVPPTPAATIDRAREIGLGEGLRYVYTGNLCGDSGESTYCYECKELIIKRRGFEVLENLIKGGKCPFCKAEIDGVDL</sequence>
<keyword evidence="8" id="KW-0456">Lyase</keyword>
<dbReference type="SMART" id="SM00729">
    <property type="entry name" value="Elp3"/>
    <property type="match status" value="1"/>
</dbReference>
<dbReference type="PANTHER" id="PTHR30352:SF5">
    <property type="entry name" value="PYRUVATE FORMATE-LYASE 1-ACTIVATING ENZYME"/>
    <property type="match status" value="1"/>
</dbReference>
<reference evidence="8" key="1">
    <citation type="submission" date="2018-06" db="EMBL/GenBank/DDBJ databases">
        <authorList>
            <person name="Zhirakovskaya E."/>
        </authorList>
    </citation>
    <scope>NUCLEOTIDE SEQUENCE</scope>
</reference>
<organism evidence="8">
    <name type="scientific">hydrothermal vent metagenome</name>
    <dbReference type="NCBI Taxonomy" id="652676"/>
    <lineage>
        <taxon>unclassified sequences</taxon>
        <taxon>metagenomes</taxon>
        <taxon>ecological metagenomes</taxon>
    </lineage>
</organism>
<dbReference type="NCBIfam" id="TIGR04337">
    <property type="entry name" value="AmmeMemoSam_rS"/>
    <property type="match status" value="1"/>
</dbReference>
<comment type="cofactor">
    <cofactor evidence="1">
        <name>[4Fe-4S] cluster</name>
        <dbReference type="ChEBI" id="CHEBI:49883"/>
    </cofactor>
</comment>
<dbReference type="SUPFAM" id="SSF102114">
    <property type="entry name" value="Radical SAM enzymes"/>
    <property type="match status" value="1"/>
</dbReference>
<dbReference type="InterPro" id="IPR016431">
    <property type="entry name" value="Pyrv-formate_lyase-activ_prd"/>
</dbReference>
<evidence type="ECO:0000256" key="4">
    <source>
        <dbReference type="ARBA" id="ARBA00022723"/>
    </source>
</evidence>
<dbReference type="EMBL" id="UOEA01000060">
    <property type="protein sequence ID" value="VAV84147.1"/>
    <property type="molecule type" value="Genomic_DNA"/>
</dbReference>
<evidence type="ECO:0000256" key="1">
    <source>
        <dbReference type="ARBA" id="ARBA00001966"/>
    </source>
</evidence>
<proteinExistence type="predicted"/>
<dbReference type="CDD" id="cd01335">
    <property type="entry name" value="Radical_SAM"/>
    <property type="match status" value="1"/>
</dbReference>
<evidence type="ECO:0000256" key="3">
    <source>
        <dbReference type="ARBA" id="ARBA00022691"/>
    </source>
</evidence>
<dbReference type="InterPro" id="IPR013785">
    <property type="entry name" value="Aldolase_TIM"/>
</dbReference>
<dbReference type="InterPro" id="IPR027596">
    <property type="entry name" value="AmmeMemoSam_rS"/>
</dbReference>
<evidence type="ECO:0000256" key="6">
    <source>
        <dbReference type="ARBA" id="ARBA00023014"/>
    </source>
</evidence>
<dbReference type="AlphaFoldDB" id="A0A3B0QX79"/>
<evidence type="ECO:0000256" key="5">
    <source>
        <dbReference type="ARBA" id="ARBA00023004"/>
    </source>
</evidence>
<keyword evidence="4" id="KW-0479">Metal-binding</keyword>
<dbReference type="GO" id="GO:0051539">
    <property type="term" value="F:4 iron, 4 sulfur cluster binding"/>
    <property type="evidence" value="ECO:0007669"/>
    <property type="project" value="UniProtKB-KW"/>
</dbReference>
<accession>A0A3B0QX79</accession>